<dbReference type="SUPFAM" id="SSF75005">
    <property type="entry name" value="Arabinanase/levansucrase/invertase"/>
    <property type="match status" value="1"/>
</dbReference>
<name>A0ABZ0RID9_9BACT</name>
<proteinExistence type="predicted"/>
<dbReference type="Proteomes" id="UP001324993">
    <property type="component" value="Chromosome"/>
</dbReference>
<feature type="signal peptide" evidence="1">
    <location>
        <begin position="1"/>
        <end position="27"/>
    </location>
</feature>
<dbReference type="Gene3D" id="2.115.10.20">
    <property type="entry name" value="Glycosyl hydrolase domain, family 43"/>
    <property type="match status" value="1"/>
</dbReference>
<organism evidence="2 3">
    <name type="scientific">Coraliomargarita algicola</name>
    <dbReference type="NCBI Taxonomy" id="3092156"/>
    <lineage>
        <taxon>Bacteria</taxon>
        <taxon>Pseudomonadati</taxon>
        <taxon>Verrucomicrobiota</taxon>
        <taxon>Opitutia</taxon>
        <taxon>Puniceicoccales</taxon>
        <taxon>Coraliomargaritaceae</taxon>
        <taxon>Coraliomargarita</taxon>
    </lineage>
</organism>
<gene>
    <name evidence="2" type="ORF">SH580_21370</name>
</gene>
<feature type="chain" id="PRO_5047392342" evidence="1">
    <location>
        <begin position="28"/>
        <end position="548"/>
    </location>
</feature>
<keyword evidence="1" id="KW-0732">Signal</keyword>
<evidence type="ECO:0000256" key="1">
    <source>
        <dbReference type="SAM" id="SignalP"/>
    </source>
</evidence>
<keyword evidence="3" id="KW-1185">Reference proteome</keyword>
<sequence>MNSKPTYLFLRLLAPFLGAVFLADASANEEWLINSQAEWSAALAGHTNLEVVDGSVVPTAHQASFTSVFKQFEDVRELDSIKFSQSAVWENWEPIRFVQPNLSDAPVLLSMGPKNYWMFGRYNSVEKMQQREASTNARKGASNPYADYQLDSFVPEATTLEGFDMPLLTTPYPNQFTAPGGLEFPEQGYHGWQSKDMVNWVHHGSVTKGRAYLVTSAEMVGDHVYFYYDYPNDQDPHLVIDRDLTDGIAGEDLGMVFQDPSDGSDSAIIRGLDGKFHLILEDWSPVNASTHAWDSPLAMHAVSDDGIQDFKILEPPVDERTTPTGQFAEYAHPHWHASDPKNYPGKPSPVDVPQHRIKAGDVVAFAQYEIHEPEQNAYGDWAAIAIGGQHYLFCDYDPVGGHGQKSMSVGLFTASSIDGPFEWCGHVGQGHPDPDIMFAEGRFYLATQTGSDFVSPGPWVETVEVRVGVDTTNDGVVDEWSQWQAVSEQYDYIPGFAKQVAKTPAQMDLSGLPAGYGFQFEVRMTDTTENDSKPILDQMTLSFAELKL</sequence>
<reference evidence="2 3" key="1">
    <citation type="submission" date="2023-11" db="EMBL/GenBank/DDBJ databases">
        <title>Coraliomargarita sp. nov., isolated from marine algae.</title>
        <authorList>
            <person name="Lee J.K."/>
            <person name="Baek J.H."/>
            <person name="Kim J.M."/>
            <person name="Choi D.G."/>
            <person name="Jeon C.O."/>
        </authorList>
    </citation>
    <scope>NUCLEOTIDE SEQUENCE [LARGE SCALE GENOMIC DNA]</scope>
    <source>
        <strain evidence="2 3">J2-16</strain>
    </source>
</reference>
<evidence type="ECO:0000313" key="2">
    <source>
        <dbReference type="EMBL" id="WPJ95970.1"/>
    </source>
</evidence>
<dbReference type="RefSeq" id="WP_319832837.1">
    <property type="nucleotide sequence ID" value="NZ_CP138858.1"/>
</dbReference>
<evidence type="ECO:0000313" key="3">
    <source>
        <dbReference type="Proteomes" id="UP001324993"/>
    </source>
</evidence>
<dbReference type="EMBL" id="CP138858">
    <property type="protein sequence ID" value="WPJ95970.1"/>
    <property type="molecule type" value="Genomic_DNA"/>
</dbReference>
<accession>A0ABZ0RID9</accession>
<protein>
    <submittedName>
        <fullName evidence="2">Uncharacterized protein</fullName>
    </submittedName>
</protein>
<dbReference type="InterPro" id="IPR023296">
    <property type="entry name" value="Glyco_hydro_beta-prop_sf"/>
</dbReference>